<keyword evidence="3" id="KW-1185">Reference proteome</keyword>
<sequence length="250" mass="27779">MIRKVVCAAIWLCLFPTALWKPSNGATLTQPTPAETQLLQLESLQFNAPQSAVEANPLRKHVEDRPRAVTGNRRRYVVTVPARRERFAYLQNFESLAPNPDKPMFMAPTPLPAGMTLVKSENTNLSTDGHYAAKGRIPVPLNPADKAVFNKEGAGTFTVRFTAYQPSSEAMLRMGNRRIKLEEKAGDAELQITALGNHHYQIEHRVAGMDGYVIESGTTIIDDIQVRRGIPRVNLAVSEGIYVYHPVFAK</sequence>
<gene>
    <name evidence="2" type="ORF">J3U88_28270</name>
</gene>
<keyword evidence="1" id="KW-0732">Signal</keyword>
<dbReference type="EMBL" id="JAFREP010000035">
    <property type="protein sequence ID" value="MBO1322402.1"/>
    <property type="molecule type" value="Genomic_DNA"/>
</dbReference>
<organism evidence="2 3">
    <name type="scientific">Acanthopleuribacter pedis</name>
    <dbReference type="NCBI Taxonomy" id="442870"/>
    <lineage>
        <taxon>Bacteria</taxon>
        <taxon>Pseudomonadati</taxon>
        <taxon>Acidobacteriota</taxon>
        <taxon>Holophagae</taxon>
        <taxon>Acanthopleuribacterales</taxon>
        <taxon>Acanthopleuribacteraceae</taxon>
        <taxon>Acanthopleuribacter</taxon>
    </lineage>
</organism>
<protein>
    <submittedName>
        <fullName evidence="2">Uncharacterized protein</fullName>
    </submittedName>
</protein>
<evidence type="ECO:0000256" key="1">
    <source>
        <dbReference type="SAM" id="SignalP"/>
    </source>
</evidence>
<feature type="signal peptide" evidence="1">
    <location>
        <begin position="1"/>
        <end position="20"/>
    </location>
</feature>
<name>A0A8J7Q7X6_9BACT</name>
<dbReference type="Proteomes" id="UP000664417">
    <property type="component" value="Unassembled WGS sequence"/>
</dbReference>
<comment type="caution">
    <text evidence="2">The sequence shown here is derived from an EMBL/GenBank/DDBJ whole genome shotgun (WGS) entry which is preliminary data.</text>
</comment>
<dbReference type="AlphaFoldDB" id="A0A8J7Q7X6"/>
<proteinExistence type="predicted"/>
<feature type="chain" id="PRO_5035189509" evidence="1">
    <location>
        <begin position="21"/>
        <end position="250"/>
    </location>
</feature>
<dbReference type="RefSeq" id="WP_207862375.1">
    <property type="nucleotide sequence ID" value="NZ_JAFREP010000035.1"/>
</dbReference>
<evidence type="ECO:0000313" key="3">
    <source>
        <dbReference type="Proteomes" id="UP000664417"/>
    </source>
</evidence>
<reference evidence="2" key="1">
    <citation type="submission" date="2021-03" db="EMBL/GenBank/DDBJ databases">
        <authorList>
            <person name="Wang G."/>
        </authorList>
    </citation>
    <scope>NUCLEOTIDE SEQUENCE</scope>
    <source>
        <strain evidence="2">KCTC 12899</strain>
    </source>
</reference>
<evidence type="ECO:0000313" key="2">
    <source>
        <dbReference type="EMBL" id="MBO1322402.1"/>
    </source>
</evidence>
<accession>A0A8J7Q7X6</accession>